<dbReference type="GO" id="GO:0015129">
    <property type="term" value="F:lactate transmembrane transporter activity"/>
    <property type="evidence" value="ECO:0007669"/>
    <property type="project" value="UniProtKB-UniRule"/>
</dbReference>
<feature type="transmembrane region" description="Helical" evidence="8">
    <location>
        <begin position="70"/>
        <end position="91"/>
    </location>
</feature>
<feature type="transmembrane region" description="Helical" evidence="8">
    <location>
        <begin position="530"/>
        <end position="551"/>
    </location>
</feature>
<evidence type="ECO:0000313" key="9">
    <source>
        <dbReference type="EMBL" id="ACM15456.1"/>
    </source>
</evidence>
<dbReference type="EMBL" id="CP000227">
    <property type="protein sequence ID" value="ACM15456.1"/>
    <property type="molecule type" value="Genomic_DNA"/>
</dbReference>
<dbReference type="GO" id="GO:0005886">
    <property type="term" value="C:plasma membrane"/>
    <property type="evidence" value="ECO:0007669"/>
    <property type="project" value="UniProtKB-SubCell"/>
</dbReference>
<proteinExistence type="inferred from homology"/>
<evidence type="ECO:0000256" key="1">
    <source>
        <dbReference type="ARBA" id="ARBA00004651"/>
    </source>
</evidence>
<organism evidence="9 10">
    <name type="scientific">Bacillus cereus (strain Q1)</name>
    <dbReference type="NCBI Taxonomy" id="361100"/>
    <lineage>
        <taxon>Bacteria</taxon>
        <taxon>Bacillati</taxon>
        <taxon>Bacillota</taxon>
        <taxon>Bacilli</taxon>
        <taxon>Bacillales</taxon>
        <taxon>Bacillaceae</taxon>
        <taxon>Bacillus</taxon>
        <taxon>Bacillus cereus group</taxon>
    </lineage>
</organism>
<evidence type="ECO:0000256" key="7">
    <source>
        <dbReference type="ARBA" id="ARBA00023136"/>
    </source>
</evidence>
<dbReference type="Pfam" id="PF02652">
    <property type="entry name" value="Lactate_perm"/>
    <property type="match status" value="1"/>
</dbReference>
<dbReference type="KEGG" id="bcq:BCQ_5056"/>
<comment type="function">
    <text evidence="8">Uptake of L-lactate across the membrane. Can also transport D-lactate and glycolate.</text>
</comment>
<keyword evidence="4 8" id="KW-1003">Cell membrane</keyword>
<feature type="transmembrane region" description="Helical" evidence="8">
    <location>
        <begin position="40"/>
        <end position="58"/>
    </location>
</feature>
<feature type="transmembrane region" description="Helical" evidence="8">
    <location>
        <begin position="369"/>
        <end position="388"/>
    </location>
</feature>
<evidence type="ECO:0000256" key="3">
    <source>
        <dbReference type="ARBA" id="ARBA00022448"/>
    </source>
</evidence>
<feature type="transmembrane region" description="Helical" evidence="8">
    <location>
        <begin position="252"/>
        <end position="269"/>
    </location>
</feature>
<dbReference type="AlphaFoldDB" id="B9J5N5"/>
<keyword evidence="6 8" id="KW-1133">Transmembrane helix</keyword>
<dbReference type="NCBIfam" id="TIGR00795">
    <property type="entry name" value="lctP"/>
    <property type="match status" value="1"/>
</dbReference>
<feature type="transmembrane region" description="Helical" evidence="8">
    <location>
        <begin position="432"/>
        <end position="457"/>
    </location>
</feature>
<evidence type="ECO:0000256" key="5">
    <source>
        <dbReference type="ARBA" id="ARBA00022692"/>
    </source>
</evidence>
<sequence>MNTWTQVYDPFGNIWISAAVALIPIIFFFLALAVFRMKGYVAGFITVVLTILVALFAYKMPFTMAMAATGYGFLYGLWPIAWIIVMSVFLYKISVKTGQFDVIRASVLSITNDHRLLVILIGFSFGAFLEGAAGFGAPVAITAALLAGLGLNPLYAAGLCLIANTAPVAFGAMGIPITVAGQVTGIDPHKIGQMAGHQLPFLSLFVPFFIVFLMDGLKGVRQTWPALLVAGSSFAITQFITATFLGPELPDITSALVSLVSLALFLKVWQPKEIYQSGQANREAAATTAASMPKLTLGKVVKAWSPFIVLTVMVVVWSQSFFKALFVPGGALESLVFKFEIPGLHNLVMKAEPIVNKATPYEAILKFDVLSATGTAILIACLISMFILKMSVKDAVVTFKETLSELKMPILSIGFVLGFAFIANYSGLSSTLALALAGTGGLFPFFSPFLGWIGVFLTGSDTSANALFSNLQAITAQQVGVSEVLLVAANTTGGVTGKMISPQSIAIACAAVGLAGKESDLFRFTVKHSLFFVIIVGIMTYVQAYYLTWMIP</sequence>
<dbReference type="PANTHER" id="PTHR30003">
    <property type="entry name" value="L-LACTATE PERMEASE"/>
    <property type="match status" value="1"/>
</dbReference>
<dbReference type="Proteomes" id="UP000000441">
    <property type="component" value="Chromosome"/>
</dbReference>
<evidence type="ECO:0000256" key="4">
    <source>
        <dbReference type="ARBA" id="ARBA00022475"/>
    </source>
</evidence>
<keyword evidence="5 8" id="KW-0812">Transmembrane</keyword>
<evidence type="ECO:0000313" key="10">
    <source>
        <dbReference type="Proteomes" id="UP000000441"/>
    </source>
</evidence>
<feature type="transmembrane region" description="Helical" evidence="8">
    <location>
        <begin position="195"/>
        <end position="214"/>
    </location>
</feature>
<feature type="transmembrane region" description="Helical" evidence="8">
    <location>
        <begin position="116"/>
        <end position="147"/>
    </location>
</feature>
<feature type="transmembrane region" description="Helical" evidence="8">
    <location>
        <begin position="303"/>
        <end position="322"/>
    </location>
</feature>
<feature type="transmembrane region" description="Helical" evidence="8">
    <location>
        <begin position="226"/>
        <end position="246"/>
    </location>
</feature>
<evidence type="ECO:0000256" key="8">
    <source>
        <dbReference type="RuleBase" id="RU365092"/>
    </source>
</evidence>
<feature type="transmembrane region" description="Helical" evidence="8">
    <location>
        <begin position="408"/>
        <end position="426"/>
    </location>
</feature>
<keyword evidence="7 8" id="KW-0472">Membrane</keyword>
<reference evidence="9 10" key="1">
    <citation type="journal article" date="2009" name="J. Bacteriol.">
        <title>Complete genome sequence of the extremophilic Bacillus cereus strain Q1 with industrial applications.</title>
        <authorList>
            <person name="Xiong Z."/>
            <person name="Jiang Y."/>
            <person name="Qi D."/>
            <person name="Lu H."/>
            <person name="Yang F."/>
            <person name="Yang J."/>
            <person name="Chen L."/>
            <person name="Sun L."/>
            <person name="Xu X."/>
            <person name="Xue Y."/>
            <person name="Zhu Y."/>
            <person name="Jin Q."/>
        </authorList>
    </citation>
    <scope>NUCLEOTIDE SEQUENCE [LARGE SCALE GENOMIC DNA]</scope>
    <source>
        <strain evidence="9 10">Q1</strain>
    </source>
</reference>
<feature type="transmembrane region" description="Helical" evidence="8">
    <location>
        <begin position="12"/>
        <end position="34"/>
    </location>
</feature>
<evidence type="ECO:0000256" key="6">
    <source>
        <dbReference type="ARBA" id="ARBA00022989"/>
    </source>
</evidence>
<accession>B9J5N5</accession>
<dbReference type="PANTHER" id="PTHR30003:SF0">
    <property type="entry name" value="GLYCOLATE PERMEASE GLCA-RELATED"/>
    <property type="match status" value="1"/>
</dbReference>
<evidence type="ECO:0000256" key="2">
    <source>
        <dbReference type="ARBA" id="ARBA00010100"/>
    </source>
</evidence>
<keyword evidence="3 8" id="KW-0813">Transport</keyword>
<gene>
    <name evidence="9" type="primary">lldP</name>
    <name evidence="9" type="ordered locus">BCQ_5056</name>
</gene>
<dbReference type="HOGENOM" id="CLU_021628_0_0_9"/>
<dbReference type="InterPro" id="IPR003804">
    <property type="entry name" value="Lactate_perm"/>
</dbReference>
<protein>
    <recommendedName>
        <fullName evidence="8">L-lactate permease</fullName>
    </recommendedName>
</protein>
<name>B9J5N5_BACCQ</name>
<comment type="similarity">
    <text evidence="2 8">Belongs to the lactate permease family.</text>
</comment>
<dbReference type="GO" id="GO:0015295">
    <property type="term" value="F:solute:proton symporter activity"/>
    <property type="evidence" value="ECO:0007669"/>
    <property type="project" value="TreeGrafter"/>
</dbReference>
<comment type="subcellular location">
    <subcellularLocation>
        <location evidence="1 8">Cell membrane</location>
        <topology evidence="1 8">Multi-pass membrane protein</topology>
    </subcellularLocation>
</comment>